<feature type="transmembrane region" description="Helical" evidence="7">
    <location>
        <begin position="79"/>
        <end position="97"/>
    </location>
</feature>
<dbReference type="PANTHER" id="PTHR30106">
    <property type="entry name" value="INNER MEMBRANE PROTEIN YEIH-RELATED"/>
    <property type="match status" value="1"/>
</dbReference>
<keyword evidence="9" id="KW-1185">Reference proteome</keyword>
<name>A0A550JHJ2_9BACT</name>
<dbReference type="InterPro" id="IPR018383">
    <property type="entry name" value="UPF0324_pro"/>
</dbReference>
<dbReference type="EMBL" id="VJVV01000003">
    <property type="protein sequence ID" value="TRO82679.1"/>
    <property type="molecule type" value="Genomic_DNA"/>
</dbReference>
<reference evidence="8 9" key="1">
    <citation type="submission" date="2019-07" db="EMBL/GenBank/DDBJ databases">
        <title>Insights of Desulfuromonas acetexigens electromicrobiology.</title>
        <authorList>
            <person name="Katuri K."/>
            <person name="Sapireddy V."/>
            <person name="Shaw D.R."/>
            <person name="Saikaly P."/>
        </authorList>
    </citation>
    <scope>NUCLEOTIDE SEQUENCE [LARGE SCALE GENOMIC DNA]</scope>
    <source>
        <strain evidence="8 9">2873</strain>
    </source>
</reference>
<evidence type="ECO:0000256" key="2">
    <source>
        <dbReference type="ARBA" id="ARBA00007977"/>
    </source>
</evidence>
<dbReference type="GO" id="GO:0005886">
    <property type="term" value="C:plasma membrane"/>
    <property type="evidence" value="ECO:0007669"/>
    <property type="project" value="UniProtKB-SubCell"/>
</dbReference>
<evidence type="ECO:0000256" key="1">
    <source>
        <dbReference type="ARBA" id="ARBA00004651"/>
    </source>
</evidence>
<evidence type="ECO:0000256" key="7">
    <source>
        <dbReference type="SAM" id="Phobius"/>
    </source>
</evidence>
<protein>
    <submittedName>
        <fullName evidence="8">Putative sulfate exporter family transporter</fullName>
    </submittedName>
</protein>
<dbReference type="PANTHER" id="PTHR30106:SF1">
    <property type="entry name" value="UPF0324 MEMBRANE PROTEIN FN0533"/>
    <property type="match status" value="1"/>
</dbReference>
<dbReference type="OrthoDB" id="5393513at2"/>
<feature type="transmembrane region" description="Helical" evidence="7">
    <location>
        <begin position="283"/>
        <end position="304"/>
    </location>
</feature>
<sequence length="307" mass="31974">MVPFTVQKGLFLLLLGSCALPYLPPAAALAAGILFSLLFGNPWPLQSSLWSKRLLQLSVAGLGFGLSLGEVWTVGKASLPLTLAGITLTLLLGKLLQKVFRAEANTGTLIAFGTAICGGSAIAAMAPVIKAKDDETAVALAVVFVLNAVALLLFPPLGHLLDLSQQQFGEWAALAIHDTSSVVGATAAFGSEALAVGTVVKLTRALWIVPFALAFALLHKSQERAKIPLFILAFVAAALLHSLFPHLNPLWGALAGIARQALTVTLFLIGAGLSRPLLRRVGFAPLALGISLWLLAGTLSLTAVRLG</sequence>
<evidence type="ECO:0000256" key="5">
    <source>
        <dbReference type="ARBA" id="ARBA00022989"/>
    </source>
</evidence>
<feature type="transmembrane region" description="Helical" evidence="7">
    <location>
        <begin position="109"/>
        <end position="129"/>
    </location>
</feature>
<organism evidence="8 9">
    <name type="scientific">Trichloromonas acetexigens</name>
    <dbReference type="NCBI Taxonomy" id="38815"/>
    <lineage>
        <taxon>Bacteria</taxon>
        <taxon>Pseudomonadati</taxon>
        <taxon>Thermodesulfobacteriota</taxon>
        <taxon>Desulfuromonadia</taxon>
        <taxon>Desulfuromonadales</taxon>
        <taxon>Trichloromonadaceae</taxon>
        <taxon>Trichloromonas</taxon>
    </lineage>
</organism>
<keyword evidence="5 7" id="KW-1133">Transmembrane helix</keyword>
<keyword evidence="3" id="KW-1003">Cell membrane</keyword>
<evidence type="ECO:0000256" key="3">
    <source>
        <dbReference type="ARBA" id="ARBA00022475"/>
    </source>
</evidence>
<comment type="caution">
    <text evidence="8">The sequence shown here is derived from an EMBL/GenBank/DDBJ whole genome shotgun (WGS) entry which is preliminary data.</text>
</comment>
<feature type="transmembrane region" description="Helical" evidence="7">
    <location>
        <begin position="250"/>
        <end position="271"/>
    </location>
</feature>
<evidence type="ECO:0000256" key="6">
    <source>
        <dbReference type="ARBA" id="ARBA00023136"/>
    </source>
</evidence>
<proteinExistence type="inferred from homology"/>
<evidence type="ECO:0000313" key="8">
    <source>
        <dbReference type="EMBL" id="TRO82679.1"/>
    </source>
</evidence>
<feature type="transmembrane region" description="Helical" evidence="7">
    <location>
        <begin position="136"/>
        <end position="154"/>
    </location>
</feature>
<comment type="subcellular location">
    <subcellularLocation>
        <location evidence="1">Cell membrane</location>
        <topology evidence="1">Multi-pass membrane protein</topology>
    </subcellularLocation>
</comment>
<accession>A0A550JHJ2</accession>
<dbReference type="Pfam" id="PF03601">
    <property type="entry name" value="Cons_hypoth698"/>
    <property type="match status" value="1"/>
</dbReference>
<keyword evidence="4 7" id="KW-0812">Transmembrane</keyword>
<evidence type="ECO:0000256" key="4">
    <source>
        <dbReference type="ARBA" id="ARBA00022692"/>
    </source>
</evidence>
<gene>
    <name evidence="8" type="ORF">FL622_05705</name>
</gene>
<evidence type="ECO:0000313" key="9">
    <source>
        <dbReference type="Proteomes" id="UP000317155"/>
    </source>
</evidence>
<keyword evidence="6 7" id="KW-0472">Membrane</keyword>
<dbReference type="Proteomes" id="UP000317155">
    <property type="component" value="Unassembled WGS sequence"/>
</dbReference>
<comment type="similarity">
    <text evidence="2">Belongs to the UPF0324 family.</text>
</comment>
<feature type="transmembrane region" description="Helical" evidence="7">
    <location>
        <begin position="225"/>
        <end position="244"/>
    </location>
</feature>
<dbReference type="AlphaFoldDB" id="A0A550JHJ2"/>
<dbReference type="RefSeq" id="WP_092056897.1">
    <property type="nucleotide sequence ID" value="NZ_FOJJ01000023.1"/>
</dbReference>